<proteinExistence type="predicted"/>
<dbReference type="Pfam" id="PF12697">
    <property type="entry name" value="Abhydrolase_6"/>
    <property type="match status" value="1"/>
</dbReference>
<dbReference type="KEGG" id="sand:H3309_04930"/>
<sequence>MTQGLVAVPGGDIFTLRWGDDPALPWLVFAHATGMCAAVYAGLLAPLAARYRVLAFDARAHGRTSVSLVECPDWRVQRDDLVALVRALTDEPVTLAGHSFGGSTAIAAAAAVPGLASRVVAVEPAFIPFDHANAFRAARDGGMPLPNRMADQAERRRARFDSLAAMRAAYAGRGVFAGWPDAALDAYLDGGAVVDADGAHLRCTPLAEATTFRGVTTRLRDDIAALTAPLTLLHATEGSTVTPEDAAVIAATGASVHRFTGETHFVPVERPDLVRPWL</sequence>
<evidence type="ECO:0000313" key="3">
    <source>
        <dbReference type="EMBL" id="QMW23824.1"/>
    </source>
</evidence>
<dbReference type="Gene3D" id="3.40.50.1820">
    <property type="entry name" value="alpha/beta hydrolase"/>
    <property type="match status" value="1"/>
</dbReference>
<organism evidence="3 4">
    <name type="scientific">Sandaracinobacteroides saxicola</name>
    <dbReference type="NCBI Taxonomy" id="2759707"/>
    <lineage>
        <taxon>Bacteria</taxon>
        <taxon>Pseudomonadati</taxon>
        <taxon>Pseudomonadota</taxon>
        <taxon>Alphaproteobacteria</taxon>
        <taxon>Sphingomonadales</taxon>
        <taxon>Sphingosinicellaceae</taxon>
        <taxon>Sandaracinobacteroides</taxon>
    </lineage>
</organism>
<dbReference type="GO" id="GO:0016787">
    <property type="term" value="F:hydrolase activity"/>
    <property type="evidence" value="ECO:0007669"/>
    <property type="project" value="UniProtKB-KW"/>
</dbReference>
<evidence type="ECO:0000313" key="4">
    <source>
        <dbReference type="Proteomes" id="UP000515292"/>
    </source>
</evidence>
<name>A0A7G5IKD2_9SPHN</name>
<keyword evidence="1" id="KW-1133">Transmembrane helix</keyword>
<dbReference type="AlphaFoldDB" id="A0A7G5IKD2"/>
<keyword evidence="3" id="KW-0378">Hydrolase</keyword>
<keyword evidence="1" id="KW-0472">Membrane</keyword>
<dbReference type="EMBL" id="CP059851">
    <property type="protein sequence ID" value="QMW23824.1"/>
    <property type="molecule type" value="Genomic_DNA"/>
</dbReference>
<dbReference type="InterPro" id="IPR050228">
    <property type="entry name" value="Carboxylesterase_BioH"/>
</dbReference>
<dbReference type="InterPro" id="IPR000073">
    <property type="entry name" value="AB_hydrolase_1"/>
</dbReference>
<dbReference type="PANTHER" id="PTHR43194:SF2">
    <property type="entry name" value="PEROXISOMAL MEMBRANE PROTEIN LPX1"/>
    <property type="match status" value="1"/>
</dbReference>
<gene>
    <name evidence="3" type="ORF">H3309_04930</name>
</gene>
<protein>
    <submittedName>
        <fullName evidence="3">Alpha/beta hydrolase</fullName>
    </submittedName>
</protein>
<dbReference type="SUPFAM" id="SSF53474">
    <property type="entry name" value="alpha/beta-Hydrolases"/>
    <property type="match status" value="1"/>
</dbReference>
<dbReference type="RefSeq" id="WP_182297647.1">
    <property type="nucleotide sequence ID" value="NZ_CP059851.1"/>
</dbReference>
<keyword evidence="4" id="KW-1185">Reference proteome</keyword>
<feature type="transmembrane region" description="Helical" evidence="1">
    <location>
        <begin position="26"/>
        <end position="49"/>
    </location>
</feature>
<dbReference type="Proteomes" id="UP000515292">
    <property type="component" value="Chromosome"/>
</dbReference>
<feature type="domain" description="AB hydrolase-1" evidence="2">
    <location>
        <begin position="27"/>
        <end position="274"/>
    </location>
</feature>
<dbReference type="InterPro" id="IPR029058">
    <property type="entry name" value="AB_hydrolase_fold"/>
</dbReference>
<evidence type="ECO:0000256" key="1">
    <source>
        <dbReference type="SAM" id="Phobius"/>
    </source>
</evidence>
<evidence type="ECO:0000259" key="2">
    <source>
        <dbReference type="Pfam" id="PF12697"/>
    </source>
</evidence>
<accession>A0A7G5IKD2</accession>
<dbReference type="PANTHER" id="PTHR43194">
    <property type="entry name" value="HYDROLASE ALPHA/BETA FOLD FAMILY"/>
    <property type="match status" value="1"/>
</dbReference>
<reference evidence="3 4" key="1">
    <citation type="submission" date="2020-07" db="EMBL/GenBank/DDBJ databases">
        <title>Complete genome sequence for Sandaracinobacter sp. M6.</title>
        <authorList>
            <person name="Tang Y."/>
            <person name="Liu Q."/>
            <person name="Guo Z."/>
            <person name="Lei P."/>
            <person name="Huang B."/>
        </authorList>
    </citation>
    <scope>NUCLEOTIDE SEQUENCE [LARGE SCALE GENOMIC DNA]</scope>
    <source>
        <strain evidence="3 4">M6</strain>
    </source>
</reference>
<keyword evidence="1" id="KW-0812">Transmembrane</keyword>